<dbReference type="OrthoDB" id="7882129at2759"/>
<protein>
    <submittedName>
        <fullName evidence="3">Protein G12-like</fullName>
    </submittedName>
</protein>
<keyword evidence="1" id="KW-0732">Signal</keyword>
<reference evidence="3" key="1">
    <citation type="submission" date="2025-08" db="UniProtKB">
        <authorList>
            <consortium name="RefSeq"/>
        </authorList>
    </citation>
    <scope>IDENTIFICATION</scope>
    <source>
        <tissue evidence="3">Entire body</tissue>
    </source>
</reference>
<gene>
    <name evidence="3" type="primary">LOC108738358</name>
</gene>
<accession>A0A1W4X383</accession>
<keyword evidence="2" id="KW-1185">Reference proteome</keyword>
<dbReference type="Pfam" id="PF06757">
    <property type="entry name" value="Ins_allergen_rp"/>
    <property type="match status" value="1"/>
</dbReference>
<organism evidence="2 3">
    <name type="scientific">Agrilus planipennis</name>
    <name type="common">Emerald ash borer</name>
    <name type="synonym">Agrilus marcopoli</name>
    <dbReference type="NCBI Taxonomy" id="224129"/>
    <lineage>
        <taxon>Eukaryota</taxon>
        <taxon>Metazoa</taxon>
        <taxon>Ecdysozoa</taxon>
        <taxon>Arthropoda</taxon>
        <taxon>Hexapoda</taxon>
        <taxon>Insecta</taxon>
        <taxon>Pterygota</taxon>
        <taxon>Neoptera</taxon>
        <taxon>Endopterygota</taxon>
        <taxon>Coleoptera</taxon>
        <taxon>Polyphaga</taxon>
        <taxon>Elateriformia</taxon>
        <taxon>Buprestoidea</taxon>
        <taxon>Buprestidae</taxon>
        <taxon>Agrilinae</taxon>
        <taxon>Agrilus</taxon>
    </lineage>
</organism>
<evidence type="ECO:0000256" key="1">
    <source>
        <dbReference type="SAM" id="SignalP"/>
    </source>
</evidence>
<sequence length="206" mass="23524">MDKSLLVLAALVTSGFAASISSRSLDNDLREIYNLIPKQKYLEMAKRYLRDDPDFANAVAFLQGDEWNELIKSLLAQEEIQQLIQFLEESNLPVKKYMLRIKEKLDKADTSKADRKSKGTFKRFLKEAIPLFPYEDLVAAIKKKIASSPEFRQLYTKLSSNEAGLLVERVVRLPETSKLLAYIAELGLIVDLEGKPKLEDLKKEQD</sequence>
<evidence type="ECO:0000313" key="2">
    <source>
        <dbReference type="Proteomes" id="UP000192223"/>
    </source>
</evidence>
<dbReference type="InterPro" id="IPR010629">
    <property type="entry name" value="Ins_allergen"/>
</dbReference>
<dbReference type="RefSeq" id="XP_018327257.1">
    <property type="nucleotide sequence ID" value="XM_018471755.1"/>
</dbReference>
<feature type="signal peptide" evidence="1">
    <location>
        <begin position="1"/>
        <end position="17"/>
    </location>
</feature>
<dbReference type="KEGG" id="apln:108738358"/>
<dbReference type="Proteomes" id="UP000192223">
    <property type="component" value="Unplaced"/>
</dbReference>
<evidence type="ECO:0000313" key="3">
    <source>
        <dbReference type="RefSeq" id="XP_018327257.1"/>
    </source>
</evidence>
<dbReference type="GeneID" id="108738358"/>
<dbReference type="InParanoid" id="A0A1W4X383"/>
<dbReference type="AlphaFoldDB" id="A0A1W4X383"/>
<name>A0A1W4X383_AGRPL</name>
<feature type="chain" id="PRO_5010698945" evidence="1">
    <location>
        <begin position="18"/>
        <end position="206"/>
    </location>
</feature>
<dbReference type="PANTHER" id="PTHR21163:SF1">
    <property type="entry name" value="PROTEIN G12"/>
    <property type="match status" value="1"/>
</dbReference>
<dbReference type="PANTHER" id="PTHR21163">
    <property type="entry name" value="PROTEIN G12"/>
    <property type="match status" value="1"/>
</dbReference>
<proteinExistence type="predicted"/>